<proteinExistence type="predicted"/>
<dbReference type="Proteomes" id="UP000076532">
    <property type="component" value="Unassembled WGS sequence"/>
</dbReference>
<organism evidence="1 2">
    <name type="scientific">Athelia psychrophila</name>
    <dbReference type="NCBI Taxonomy" id="1759441"/>
    <lineage>
        <taxon>Eukaryota</taxon>
        <taxon>Fungi</taxon>
        <taxon>Dikarya</taxon>
        <taxon>Basidiomycota</taxon>
        <taxon>Agaricomycotina</taxon>
        <taxon>Agaricomycetes</taxon>
        <taxon>Agaricomycetidae</taxon>
        <taxon>Atheliales</taxon>
        <taxon>Atheliaceae</taxon>
        <taxon>Athelia</taxon>
    </lineage>
</organism>
<keyword evidence="2" id="KW-1185">Reference proteome</keyword>
<evidence type="ECO:0000313" key="2">
    <source>
        <dbReference type="Proteomes" id="UP000076532"/>
    </source>
</evidence>
<evidence type="ECO:0000313" key="1">
    <source>
        <dbReference type="EMBL" id="KZP16610.1"/>
    </source>
</evidence>
<accession>A0A166FAX6</accession>
<protein>
    <submittedName>
        <fullName evidence="1">Uncharacterized protein</fullName>
    </submittedName>
</protein>
<name>A0A166FAX6_9AGAM</name>
<dbReference type="AlphaFoldDB" id="A0A166FAX6"/>
<dbReference type="EMBL" id="KV417591">
    <property type="protein sequence ID" value="KZP16610.1"/>
    <property type="molecule type" value="Genomic_DNA"/>
</dbReference>
<reference evidence="1 2" key="1">
    <citation type="journal article" date="2016" name="Mol. Biol. Evol.">
        <title>Comparative Genomics of Early-Diverging Mushroom-Forming Fungi Provides Insights into the Origins of Lignocellulose Decay Capabilities.</title>
        <authorList>
            <person name="Nagy L.G."/>
            <person name="Riley R."/>
            <person name="Tritt A."/>
            <person name="Adam C."/>
            <person name="Daum C."/>
            <person name="Floudas D."/>
            <person name="Sun H."/>
            <person name="Yadav J.S."/>
            <person name="Pangilinan J."/>
            <person name="Larsson K.H."/>
            <person name="Matsuura K."/>
            <person name="Barry K."/>
            <person name="Labutti K."/>
            <person name="Kuo R."/>
            <person name="Ohm R.A."/>
            <person name="Bhattacharya S.S."/>
            <person name="Shirouzu T."/>
            <person name="Yoshinaga Y."/>
            <person name="Martin F.M."/>
            <person name="Grigoriev I.V."/>
            <person name="Hibbett D.S."/>
        </authorList>
    </citation>
    <scope>NUCLEOTIDE SEQUENCE [LARGE SCALE GENOMIC DNA]</scope>
    <source>
        <strain evidence="1 2">CBS 109695</strain>
    </source>
</reference>
<sequence>MSCSPITLHFSVTPVAVSAPRPLGPTKLHYRAPNEALHHLVRKRTPSLKRKFTLTWKRLTQATRPVERASFIPPGFTLIIRSAKIPEDTAFTDREGHVKQKLRRKLKRPYRVAA</sequence>
<gene>
    <name evidence="1" type="ORF">FIBSPDRAFT_894895</name>
</gene>